<feature type="region of interest" description="Disordered" evidence="6">
    <location>
        <begin position="231"/>
        <end position="553"/>
    </location>
</feature>
<comment type="subcellular location">
    <subcellularLocation>
        <location evidence="1">Cytoplasm</location>
        <location evidence="1">Cytoskeleton</location>
    </subcellularLocation>
</comment>
<evidence type="ECO:0000256" key="5">
    <source>
        <dbReference type="ARBA" id="ARBA00023212"/>
    </source>
</evidence>
<dbReference type="GeneID" id="115247548"/>
<keyword evidence="8" id="KW-1185">Reference proteome</keyword>
<protein>
    <submittedName>
        <fullName evidence="7">Ensconsin-like</fullName>
    </submittedName>
</protein>
<dbReference type="GO" id="GO:0015630">
    <property type="term" value="C:microtubule cytoskeleton"/>
    <property type="evidence" value="ECO:0007669"/>
    <property type="project" value="InterPro"/>
</dbReference>
<evidence type="ECO:0000256" key="6">
    <source>
        <dbReference type="SAM" id="MobiDB-lite"/>
    </source>
</evidence>
<gene>
    <name evidence="7" type="primary">map7a</name>
</gene>
<evidence type="ECO:0000256" key="1">
    <source>
        <dbReference type="ARBA" id="ARBA00004245"/>
    </source>
</evidence>
<organism evidence="7 8">
    <name type="scientific">Takifugu rubripes</name>
    <name type="common">Japanese pufferfish</name>
    <name type="synonym">Fugu rubripes</name>
    <dbReference type="NCBI Taxonomy" id="31033"/>
    <lineage>
        <taxon>Eukaryota</taxon>
        <taxon>Metazoa</taxon>
        <taxon>Chordata</taxon>
        <taxon>Craniata</taxon>
        <taxon>Vertebrata</taxon>
        <taxon>Euteleostomi</taxon>
        <taxon>Actinopterygii</taxon>
        <taxon>Neopterygii</taxon>
        <taxon>Teleostei</taxon>
        <taxon>Neoteleostei</taxon>
        <taxon>Acanthomorphata</taxon>
        <taxon>Eupercaria</taxon>
        <taxon>Tetraodontiformes</taxon>
        <taxon>Tetradontoidea</taxon>
        <taxon>Tetraodontidae</taxon>
        <taxon>Takifugu</taxon>
    </lineage>
</organism>
<dbReference type="InParanoid" id="A0A674PPK3"/>
<feature type="compositionally biased region" description="Low complexity" evidence="6">
    <location>
        <begin position="281"/>
        <end position="291"/>
    </location>
</feature>
<dbReference type="GeneTree" id="ENSGT00950000182941"/>
<evidence type="ECO:0000256" key="3">
    <source>
        <dbReference type="ARBA" id="ARBA00022490"/>
    </source>
</evidence>
<dbReference type="Ensembl" id="ENSTRUT00000081668.1">
    <property type="protein sequence ID" value="ENSTRUP00000087536.1"/>
    <property type="gene ID" value="ENSTRUG00000029071.1"/>
</dbReference>
<feature type="compositionally biased region" description="Pro residues" evidence="6">
    <location>
        <begin position="452"/>
        <end position="465"/>
    </location>
</feature>
<feature type="compositionally biased region" description="Basic and acidic residues" evidence="6">
    <location>
        <begin position="131"/>
        <end position="164"/>
    </location>
</feature>
<feature type="compositionally biased region" description="Polar residues" evidence="6">
    <location>
        <begin position="231"/>
        <end position="240"/>
    </location>
</feature>
<feature type="compositionally biased region" description="Polar residues" evidence="6">
    <location>
        <begin position="428"/>
        <end position="437"/>
    </location>
</feature>
<keyword evidence="5" id="KW-0206">Cytoskeleton</keyword>
<dbReference type="RefSeq" id="XP_029685486.1">
    <property type="nucleotide sequence ID" value="XM_029829626.1"/>
</dbReference>
<proteinExistence type="inferred from homology"/>
<dbReference type="InterPro" id="IPR051483">
    <property type="entry name" value="MAP7_domain-containing"/>
</dbReference>
<comment type="similarity">
    <text evidence="2">Belongs to the MAP7 family.</text>
</comment>
<reference evidence="7" key="2">
    <citation type="submission" date="2025-08" db="UniProtKB">
        <authorList>
            <consortium name="Ensembl"/>
        </authorList>
    </citation>
    <scope>IDENTIFICATION</scope>
</reference>
<feature type="compositionally biased region" description="Basic and acidic residues" evidence="6">
    <location>
        <begin position="473"/>
        <end position="548"/>
    </location>
</feature>
<feature type="compositionally biased region" description="Polar residues" evidence="6">
    <location>
        <begin position="23"/>
        <end position="48"/>
    </location>
</feature>
<evidence type="ECO:0000313" key="8">
    <source>
        <dbReference type="Proteomes" id="UP000005226"/>
    </source>
</evidence>
<evidence type="ECO:0000256" key="2">
    <source>
        <dbReference type="ARBA" id="ARBA00007525"/>
    </source>
</evidence>
<dbReference type="PANTHER" id="PTHR15073">
    <property type="entry name" value="MICROTUBULE-ASSOCIATED PROTEIN"/>
    <property type="match status" value="1"/>
</dbReference>
<feature type="compositionally biased region" description="Polar residues" evidence="6">
    <location>
        <begin position="393"/>
        <end position="405"/>
    </location>
</feature>
<sequence length="691" mass="78622">MRVPVSDMAVQMTRMVVPEAQGPLSTQTLQSQTKGTRNSGMRDNQQTNRPVCSVHSSAQINTALPRTTAVANGTNIDEKLRAARERREEQLKFLAFREKNRLEREQRARQYYEQQLKERKRKLLEHRLKEEKRRAAVEEKRRQRLKEEKERFESAVRKTVEKSQRAQQNQNTRGRRLWKDAPGRLPLTTWEKNLVTRLLTPTFSYLARSKSAGFQSGEEVVPVCRRAASYHSTTDTTIQNPPHPSGSAHKRPSSSPSPISIQHRKTSSFPSPINSQHRRPPSSSSPTCTRPKLPPASPTPINSQHRKATVSSSPNRNTSRAEVKPTKQDSKKKDLNVGSGAWSPSASTKVQLLPKSRKDSSSPNRSPPKSIRSRSTPPQQLELPPVPEEDASVYSSALSPGSSRPVQALAVQQEKRWKENLLAKPRSNMPNNVSDAVNTAAHGGPLEVPASPSAPRPPQVLPKPPRGATSPEEASRLLAERRREARLKREREEQERLQRETEERQRQDALERRRAEEQARQEAEAQRLVEEKRRRDEEEQRRAEEERAQAVMEAALLQKQREEEQARERARAEQLRQERELLAQKEDAARQARKKRLEEIMRRTRRTDSADTRSESAKALPNPAQPKENTQPVHSGTIEDAARLPVGTKTSQLVLTNEEDMVPVVAFKERRSLRTLTGLEEIQTHQRAEVI</sequence>
<evidence type="ECO:0000313" key="7">
    <source>
        <dbReference type="Ensembl" id="ENSTRUP00000087536.1"/>
    </source>
</evidence>
<dbReference type="InterPro" id="IPR008604">
    <property type="entry name" value="MAP7_fam"/>
</dbReference>
<feature type="region of interest" description="Disordered" evidence="6">
    <location>
        <begin position="581"/>
        <end position="642"/>
    </location>
</feature>
<dbReference type="OrthoDB" id="8959344at2759"/>
<reference evidence="7" key="3">
    <citation type="submission" date="2025-09" db="UniProtKB">
        <authorList>
            <consortium name="Ensembl"/>
        </authorList>
    </citation>
    <scope>IDENTIFICATION</scope>
</reference>
<dbReference type="Proteomes" id="UP000005226">
    <property type="component" value="Chromosome 2"/>
</dbReference>
<feature type="compositionally biased region" description="Polar residues" evidence="6">
    <location>
        <begin position="299"/>
        <end position="318"/>
    </location>
</feature>
<feature type="region of interest" description="Disordered" evidence="6">
    <location>
        <begin position="21"/>
        <end position="48"/>
    </location>
</feature>
<accession>A0A674PPK3</accession>
<reference evidence="7 8" key="1">
    <citation type="journal article" date="2011" name="Genome Biol. Evol.">
        <title>Integration of the genetic map and genome assembly of fugu facilitates insights into distinct features of genome evolution in teleosts and mammals.</title>
        <authorList>
            <person name="Kai W."/>
            <person name="Kikuchi K."/>
            <person name="Tohari S."/>
            <person name="Chew A.K."/>
            <person name="Tay A."/>
            <person name="Fujiwara A."/>
            <person name="Hosoya S."/>
            <person name="Suetake H."/>
            <person name="Naruse K."/>
            <person name="Brenner S."/>
            <person name="Suzuki Y."/>
            <person name="Venkatesh B."/>
        </authorList>
    </citation>
    <scope>NUCLEOTIDE SEQUENCE [LARGE SCALE GENOMIC DNA]</scope>
</reference>
<dbReference type="PANTHER" id="PTHR15073:SF1">
    <property type="entry name" value="RETICULOCYTE-BINDING PROTEIN HOMOLOG 2A"/>
    <property type="match status" value="1"/>
</dbReference>
<name>A0A674PPK3_TAKRU</name>
<dbReference type="GO" id="GO:0000226">
    <property type="term" value="P:microtubule cytoskeleton organization"/>
    <property type="evidence" value="ECO:0007669"/>
    <property type="project" value="InterPro"/>
</dbReference>
<keyword evidence="4" id="KW-0175">Coiled coil</keyword>
<dbReference type="Pfam" id="PF05672">
    <property type="entry name" value="MAP7"/>
    <property type="match status" value="1"/>
</dbReference>
<keyword evidence="3" id="KW-0963">Cytoplasm</keyword>
<dbReference type="AlphaFoldDB" id="A0A674PPK3"/>
<feature type="region of interest" description="Disordered" evidence="6">
    <location>
        <begin position="131"/>
        <end position="180"/>
    </location>
</feature>
<feature type="compositionally biased region" description="Basic and acidic residues" evidence="6">
    <location>
        <begin position="581"/>
        <end position="616"/>
    </location>
</feature>
<evidence type="ECO:0000256" key="4">
    <source>
        <dbReference type="ARBA" id="ARBA00023054"/>
    </source>
</evidence>
<feature type="compositionally biased region" description="Basic and acidic residues" evidence="6">
    <location>
        <begin position="319"/>
        <end position="335"/>
    </location>
</feature>
<dbReference type="OMA" id="TTCSANK"/>